<organism evidence="7 8">
    <name type="scientific">Juglans regia</name>
    <name type="common">English walnut</name>
    <dbReference type="NCBI Taxonomy" id="51240"/>
    <lineage>
        <taxon>Eukaryota</taxon>
        <taxon>Viridiplantae</taxon>
        <taxon>Streptophyta</taxon>
        <taxon>Embryophyta</taxon>
        <taxon>Tracheophyta</taxon>
        <taxon>Spermatophyta</taxon>
        <taxon>Magnoliopsida</taxon>
        <taxon>eudicotyledons</taxon>
        <taxon>Gunneridae</taxon>
        <taxon>Pentapetalae</taxon>
        <taxon>rosids</taxon>
        <taxon>fabids</taxon>
        <taxon>Fagales</taxon>
        <taxon>Juglandaceae</taxon>
        <taxon>Juglans</taxon>
    </lineage>
</organism>
<dbReference type="OrthoDB" id="1939491at2759"/>
<accession>A0A6P9EQ48</accession>
<keyword evidence="7" id="KW-1185">Reference proteome</keyword>
<dbReference type="Pfam" id="PF17921">
    <property type="entry name" value="Integrase_H2C2"/>
    <property type="match status" value="1"/>
</dbReference>
<dbReference type="FunFam" id="3.30.70.270:FF:000020">
    <property type="entry name" value="Transposon Tf2-6 polyprotein-like Protein"/>
    <property type="match status" value="1"/>
</dbReference>
<keyword evidence="4" id="KW-0378">Hydrolase</keyword>
<dbReference type="GeneID" id="118349426"/>
<keyword evidence="5" id="KW-0511">Multifunctional enzyme</keyword>
<dbReference type="InterPro" id="IPR021109">
    <property type="entry name" value="Peptidase_aspartic_dom_sf"/>
</dbReference>
<proteinExistence type="predicted"/>
<reference evidence="8" key="1">
    <citation type="submission" date="2025-08" db="UniProtKB">
        <authorList>
            <consortium name="RefSeq"/>
        </authorList>
    </citation>
    <scope>IDENTIFICATION</scope>
    <source>
        <tissue evidence="8">Leaves</tissue>
    </source>
</reference>
<keyword evidence="4" id="KW-0255">Endonuclease</keyword>
<dbReference type="SUPFAM" id="SSF56672">
    <property type="entry name" value="DNA/RNA polymerases"/>
    <property type="match status" value="1"/>
</dbReference>
<dbReference type="Pfam" id="PF17919">
    <property type="entry name" value="RT_RNaseH_2"/>
    <property type="match status" value="1"/>
</dbReference>
<dbReference type="InterPro" id="IPR001584">
    <property type="entry name" value="Integrase_cat-core"/>
</dbReference>
<evidence type="ECO:0000256" key="5">
    <source>
        <dbReference type="ARBA" id="ARBA00023268"/>
    </source>
</evidence>
<evidence type="ECO:0000256" key="4">
    <source>
        <dbReference type="ARBA" id="ARBA00022759"/>
    </source>
</evidence>
<dbReference type="Proteomes" id="UP000235220">
    <property type="component" value="Chromosome 9"/>
</dbReference>
<dbReference type="FunFam" id="1.10.340.70:FF:000001">
    <property type="entry name" value="Retrovirus-related Pol polyprotein from transposon gypsy-like Protein"/>
    <property type="match status" value="1"/>
</dbReference>
<dbReference type="InParanoid" id="A0A6P9EQ48"/>
<dbReference type="GO" id="GO:0015074">
    <property type="term" value="P:DNA integration"/>
    <property type="evidence" value="ECO:0007669"/>
    <property type="project" value="InterPro"/>
</dbReference>
<dbReference type="SUPFAM" id="SSF53098">
    <property type="entry name" value="Ribonuclease H-like"/>
    <property type="match status" value="1"/>
</dbReference>
<evidence type="ECO:0000256" key="2">
    <source>
        <dbReference type="ARBA" id="ARBA00022695"/>
    </source>
</evidence>
<dbReference type="Gene3D" id="3.30.70.270">
    <property type="match status" value="1"/>
</dbReference>
<dbReference type="InterPro" id="IPR050951">
    <property type="entry name" value="Retrovirus_Pol_polyprotein"/>
</dbReference>
<dbReference type="Gene3D" id="1.10.340.70">
    <property type="match status" value="1"/>
</dbReference>
<dbReference type="Gene3D" id="3.30.420.10">
    <property type="entry name" value="Ribonuclease H-like superfamily/Ribonuclease H"/>
    <property type="match status" value="2"/>
</dbReference>
<keyword evidence="2" id="KW-0548">Nucleotidyltransferase</keyword>
<sequence length="1039" mass="116897">MAEGTRSFSQLNEALLTRLSVNNARGNDDFAGNINGHDTTLEGVGETHYKELGDRGLPKRVRLEIPRFSGHNSLAWVYRVNQYFLFHQIPPGQRIFIASFHLDDEALIWFQDASEAGVFHSWDEFVQALQVRFGSSPYDDPMESLTRLKQVSSVTTYKIEFELLSNRIKGIFEKNKLSCFLSGLRDEIRLPVRMLKPSNLNDAFGLAKIQEQYVWSTKKSWKSNSFEGHQQLWNGNTNKSGPSNSILGAPKGQPISRMPYQRISEAQMQDRRKKGLCYFCEDKWHPGHKCARPKLYVMEGMDFLEGVDGLAELEPNQSIEEEQDQLPGPAQIASISIQAMMGTPSPKTMKVIGQLKKKEVLILIDSDSTHNFVDTMVAVNSGLCLHKANPMQVKIANGDVVSSEGVCSAVEIQIQGTTIVSDFCTLELGSCDVVLGVQWLLSLGPILWDFQKLQMQFQVEGRAISWQGLSFPCNLVIKDADISSITGLEHRSMFLHMISVNSQEDFVQEPEMITQLLSRFSKVFEEPSGLPPQRSHDHQINLKQGSVPGGVKADPKKLEAMISWPLPKNVKGLRGFLGLTGYYRKFIKCYGLIAAPLTALLKKDAFVWNSEATKAFGELKAAVTSPPVLALPDFTKGFIIECDACANGVGAVLMQDQRPLAFLSQALKGKNLLLSTYENEFLALVLAVKKWRPYLLGGTFVVRTDHHSLKYLLEQKVGIAAQQKWLAKLLGYEFTIEYKKGVDNKVADALSRKNECEDLMSLNAISIPNPTWLEEIRKAYDKDPVIKQLLNEFQQGQSPSNLTLKQGILFRKWRIYIPNCSELKLKVLHYVHASPLAGHSGFHKSLHRARINFYWPGLKIEVKKFICECEVCQRNKSENILPAGLLQPLPIPQQIWTDVSMDFVEGLPVSKGFSVVMVVVDRVSKYAHFLALKHPFTAATVAALFLNNIFKLHGMRSSIVSDRGATFTSDKPKGWFEWLPLAEWWYNTTCHASTKMTPYEAVYGVPPVKLQQYIPGLSQNQAVEELLRTREEILGSFEE</sequence>
<dbReference type="GO" id="GO:0004519">
    <property type="term" value="F:endonuclease activity"/>
    <property type="evidence" value="ECO:0007669"/>
    <property type="project" value="UniProtKB-KW"/>
</dbReference>
<dbReference type="AlphaFoldDB" id="A0A6P9EQ48"/>
<dbReference type="InterPro" id="IPR005162">
    <property type="entry name" value="Retrotrans_gag_dom"/>
</dbReference>
<protein>
    <submittedName>
        <fullName evidence="8">Uncharacterized protein LOC118349426</fullName>
    </submittedName>
</protein>
<gene>
    <name evidence="8" type="primary">LOC118349426</name>
</gene>
<evidence type="ECO:0000259" key="6">
    <source>
        <dbReference type="PROSITE" id="PS50994"/>
    </source>
</evidence>
<dbReference type="RefSeq" id="XP_035549739.1">
    <property type="nucleotide sequence ID" value="XM_035693846.1"/>
</dbReference>
<keyword evidence="1" id="KW-0808">Transferase</keyword>
<dbReference type="Pfam" id="PF08284">
    <property type="entry name" value="RVP_2"/>
    <property type="match status" value="1"/>
</dbReference>
<dbReference type="InterPro" id="IPR041577">
    <property type="entry name" value="RT_RNaseH_2"/>
</dbReference>
<dbReference type="Pfam" id="PF03732">
    <property type="entry name" value="Retrotrans_gag"/>
    <property type="match status" value="1"/>
</dbReference>
<evidence type="ECO:0000256" key="1">
    <source>
        <dbReference type="ARBA" id="ARBA00022679"/>
    </source>
</evidence>
<dbReference type="KEGG" id="jre:118349426"/>
<evidence type="ECO:0000313" key="7">
    <source>
        <dbReference type="Proteomes" id="UP000235220"/>
    </source>
</evidence>
<dbReference type="CDD" id="cd09274">
    <property type="entry name" value="RNase_HI_RT_Ty3"/>
    <property type="match status" value="1"/>
</dbReference>
<dbReference type="InterPro" id="IPR036397">
    <property type="entry name" value="RNaseH_sf"/>
</dbReference>
<dbReference type="InterPro" id="IPR041588">
    <property type="entry name" value="Integrase_H2C2"/>
</dbReference>
<dbReference type="Gene3D" id="2.40.70.10">
    <property type="entry name" value="Acid Proteases"/>
    <property type="match status" value="1"/>
</dbReference>
<dbReference type="Gene3D" id="3.10.20.370">
    <property type="match status" value="1"/>
</dbReference>
<keyword evidence="3" id="KW-0540">Nuclease</keyword>
<dbReference type="InterPro" id="IPR012337">
    <property type="entry name" value="RNaseH-like_sf"/>
</dbReference>
<dbReference type="PROSITE" id="PS50994">
    <property type="entry name" value="INTEGRASE"/>
    <property type="match status" value="1"/>
</dbReference>
<dbReference type="PANTHER" id="PTHR37984">
    <property type="entry name" value="PROTEIN CBG26694"/>
    <property type="match status" value="1"/>
</dbReference>
<dbReference type="GO" id="GO:0003676">
    <property type="term" value="F:nucleic acid binding"/>
    <property type="evidence" value="ECO:0007669"/>
    <property type="project" value="InterPro"/>
</dbReference>
<feature type="domain" description="Integrase catalytic" evidence="6">
    <location>
        <begin position="886"/>
        <end position="1039"/>
    </location>
</feature>
<dbReference type="CDD" id="cd00303">
    <property type="entry name" value="retropepsin_like"/>
    <property type="match status" value="1"/>
</dbReference>
<dbReference type="GO" id="GO:0016779">
    <property type="term" value="F:nucleotidyltransferase activity"/>
    <property type="evidence" value="ECO:0007669"/>
    <property type="project" value="UniProtKB-KW"/>
</dbReference>
<name>A0A6P9EQ48_JUGRE</name>
<evidence type="ECO:0000313" key="8">
    <source>
        <dbReference type="RefSeq" id="XP_035549739.1"/>
    </source>
</evidence>
<evidence type="ECO:0000256" key="3">
    <source>
        <dbReference type="ARBA" id="ARBA00022722"/>
    </source>
</evidence>
<dbReference type="PANTHER" id="PTHR37984:SF5">
    <property type="entry name" value="PROTEIN NYNRIN-LIKE"/>
    <property type="match status" value="1"/>
</dbReference>
<dbReference type="InterPro" id="IPR043128">
    <property type="entry name" value="Rev_trsase/Diguanyl_cyclase"/>
</dbReference>
<dbReference type="InterPro" id="IPR043502">
    <property type="entry name" value="DNA/RNA_pol_sf"/>
</dbReference>